<dbReference type="Gene3D" id="3.90.930.50">
    <property type="match status" value="1"/>
</dbReference>
<protein>
    <submittedName>
        <fullName evidence="3">DUF2063 domain-containing protein</fullName>
    </submittedName>
</protein>
<name>A0A3R8T315_9BURK</name>
<dbReference type="Pfam" id="PF09836">
    <property type="entry name" value="DUF2063"/>
    <property type="match status" value="1"/>
</dbReference>
<sequence>MTDTPHTSPLQAFQQALGRHVRDPHRAARPAGASARRVGIYSELVFNNLDGLLRPCFPVTRSVLGARWTRLVQQFCREGRCETPLFREVPGEFVRWLLSTPATQVPLQPWLRELAHHEWAELAVETAPFEDGLVWTSPDDHASDHSWHDELTHPNPALMNLHYQWPVHRIGPSYRPRKPQATFMLVYRDRAETVCFAQLNAMSSRLLQHASSGSLSARQASEAVASELGHTGVEALINQGLAQLQAWRQQDVLLETRHVA</sequence>
<dbReference type="InterPro" id="IPR018640">
    <property type="entry name" value="DUF2063"/>
</dbReference>
<comment type="caution">
    <text evidence="3">The sequence shown here is derived from an EMBL/GenBank/DDBJ whole genome shotgun (WGS) entry which is preliminary data.</text>
</comment>
<evidence type="ECO:0000259" key="1">
    <source>
        <dbReference type="Pfam" id="PF09836"/>
    </source>
</evidence>
<evidence type="ECO:0000313" key="3">
    <source>
        <dbReference type="EMBL" id="RRS04963.1"/>
    </source>
</evidence>
<dbReference type="Gene3D" id="1.10.150.690">
    <property type="entry name" value="DUF2063"/>
    <property type="match status" value="1"/>
</dbReference>
<dbReference type="EMBL" id="RSED01000005">
    <property type="protein sequence ID" value="RRS04963.1"/>
    <property type="molecule type" value="Genomic_DNA"/>
</dbReference>
<proteinExistence type="predicted"/>
<accession>A0A3R8T315</accession>
<dbReference type="InterPro" id="IPR054098">
    <property type="entry name" value="NGO1945-like_C"/>
</dbReference>
<dbReference type="Proteomes" id="UP000269265">
    <property type="component" value="Unassembled WGS sequence"/>
</dbReference>
<dbReference type="AlphaFoldDB" id="A0A3R8T315"/>
<evidence type="ECO:0000313" key="4">
    <source>
        <dbReference type="Proteomes" id="UP000269265"/>
    </source>
</evidence>
<keyword evidence="4" id="KW-1185">Reference proteome</keyword>
<feature type="domain" description="NGO1945-like C-terminal" evidence="2">
    <location>
        <begin position="155"/>
        <end position="248"/>
    </location>
</feature>
<dbReference type="InterPro" id="IPR044922">
    <property type="entry name" value="DUF2063_N_sf"/>
</dbReference>
<dbReference type="Pfam" id="PF22106">
    <property type="entry name" value="NGO1945_C"/>
    <property type="match status" value="1"/>
</dbReference>
<evidence type="ECO:0000259" key="2">
    <source>
        <dbReference type="Pfam" id="PF22106"/>
    </source>
</evidence>
<feature type="domain" description="Putative DNA-binding" evidence="1">
    <location>
        <begin position="13"/>
        <end position="97"/>
    </location>
</feature>
<dbReference type="OrthoDB" id="4146344at2"/>
<gene>
    <name evidence="3" type="ORF">EIP75_08315</name>
</gene>
<dbReference type="RefSeq" id="WP_125242781.1">
    <property type="nucleotide sequence ID" value="NZ_RSED01000005.1"/>
</dbReference>
<reference evidence="3 4" key="1">
    <citation type="submission" date="2018-12" db="EMBL/GenBank/DDBJ databases">
        <title>The whole draft genome of Aquabacterium sp. SJQ9.</title>
        <authorList>
            <person name="Sun L."/>
            <person name="Gao X."/>
            <person name="Chen W."/>
            <person name="Huang K."/>
        </authorList>
    </citation>
    <scope>NUCLEOTIDE SEQUENCE [LARGE SCALE GENOMIC DNA]</scope>
    <source>
        <strain evidence="3 4">SJQ9</strain>
    </source>
</reference>
<organism evidence="3 4">
    <name type="scientific">Aquabacterium soli</name>
    <dbReference type="NCBI Taxonomy" id="2493092"/>
    <lineage>
        <taxon>Bacteria</taxon>
        <taxon>Pseudomonadati</taxon>
        <taxon>Pseudomonadota</taxon>
        <taxon>Betaproteobacteria</taxon>
        <taxon>Burkholderiales</taxon>
        <taxon>Aquabacterium</taxon>
    </lineage>
</organism>